<evidence type="ECO:0000256" key="1">
    <source>
        <dbReference type="SAM" id="Phobius"/>
    </source>
</evidence>
<dbReference type="InterPro" id="IPR032820">
    <property type="entry name" value="ATPase_put"/>
</dbReference>
<evidence type="ECO:0000313" key="3">
    <source>
        <dbReference type="Proteomes" id="UP001597417"/>
    </source>
</evidence>
<accession>A0ABW5G356</accession>
<organism evidence="2 3">
    <name type="scientific">Amycolatopsis pigmentata</name>
    <dbReference type="NCBI Taxonomy" id="450801"/>
    <lineage>
        <taxon>Bacteria</taxon>
        <taxon>Bacillati</taxon>
        <taxon>Actinomycetota</taxon>
        <taxon>Actinomycetes</taxon>
        <taxon>Pseudonocardiales</taxon>
        <taxon>Pseudonocardiaceae</taxon>
        <taxon>Amycolatopsis</taxon>
    </lineage>
</organism>
<reference evidence="3" key="1">
    <citation type="journal article" date="2019" name="Int. J. Syst. Evol. Microbiol.">
        <title>The Global Catalogue of Microorganisms (GCM) 10K type strain sequencing project: providing services to taxonomists for standard genome sequencing and annotation.</title>
        <authorList>
            <consortium name="The Broad Institute Genomics Platform"/>
            <consortium name="The Broad Institute Genome Sequencing Center for Infectious Disease"/>
            <person name="Wu L."/>
            <person name="Ma J."/>
        </authorList>
    </citation>
    <scope>NUCLEOTIDE SEQUENCE [LARGE SCALE GENOMIC DNA]</scope>
    <source>
        <strain evidence="3">CGMCC 4.7645</strain>
    </source>
</reference>
<keyword evidence="3" id="KW-1185">Reference proteome</keyword>
<protein>
    <submittedName>
        <fullName evidence="2">AtpZ/AtpI family protein</fullName>
    </submittedName>
</protein>
<sequence length="67" mass="7196">MPGRSPRPAELIGLGSTVVVLVVGFTLLGWFADGWFHTSPALVFIGLAVGIVTACLVSYSQFRKFLQ</sequence>
<dbReference type="RefSeq" id="WP_378269419.1">
    <property type="nucleotide sequence ID" value="NZ_JBHUKR010000021.1"/>
</dbReference>
<comment type="caution">
    <text evidence="2">The sequence shown here is derived from an EMBL/GenBank/DDBJ whole genome shotgun (WGS) entry which is preliminary data.</text>
</comment>
<dbReference type="EMBL" id="JBHUKR010000021">
    <property type="protein sequence ID" value="MFD2421045.1"/>
    <property type="molecule type" value="Genomic_DNA"/>
</dbReference>
<name>A0ABW5G356_9PSEU</name>
<evidence type="ECO:0000313" key="2">
    <source>
        <dbReference type="EMBL" id="MFD2421045.1"/>
    </source>
</evidence>
<feature type="transmembrane region" description="Helical" evidence="1">
    <location>
        <begin position="12"/>
        <end position="32"/>
    </location>
</feature>
<feature type="transmembrane region" description="Helical" evidence="1">
    <location>
        <begin position="38"/>
        <end position="59"/>
    </location>
</feature>
<proteinExistence type="predicted"/>
<dbReference type="Pfam" id="PF09527">
    <property type="entry name" value="ATPase_gene1"/>
    <property type="match status" value="1"/>
</dbReference>
<keyword evidence="1" id="KW-1133">Transmembrane helix</keyword>
<keyword evidence="1" id="KW-0472">Membrane</keyword>
<dbReference type="Proteomes" id="UP001597417">
    <property type="component" value="Unassembled WGS sequence"/>
</dbReference>
<gene>
    <name evidence="2" type="ORF">ACFSXZ_32430</name>
</gene>
<keyword evidence="1" id="KW-0812">Transmembrane</keyword>